<dbReference type="PANTHER" id="PTHR46312:SF2">
    <property type="entry name" value="NUCLEOTIDE-BINDING OLIGOMERIZATION DOMAIN-CONTAINING PROTEIN 2-LIKE"/>
    <property type="match status" value="1"/>
</dbReference>
<organism evidence="3 4">
    <name type="scientific">Fusarium oxysporum f. sp. rapae</name>
    <dbReference type="NCBI Taxonomy" id="485398"/>
    <lineage>
        <taxon>Eukaryota</taxon>
        <taxon>Fungi</taxon>
        <taxon>Dikarya</taxon>
        <taxon>Ascomycota</taxon>
        <taxon>Pezizomycotina</taxon>
        <taxon>Sordariomycetes</taxon>
        <taxon>Hypocreomycetidae</taxon>
        <taxon>Hypocreales</taxon>
        <taxon>Nectriaceae</taxon>
        <taxon>Fusarium</taxon>
        <taxon>Fusarium oxysporum species complex</taxon>
    </lineage>
</organism>
<evidence type="ECO:0000313" key="3">
    <source>
        <dbReference type="EMBL" id="KAG7411179.1"/>
    </source>
</evidence>
<dbReference type="InterPro" id="IPR055496">
    <property type="entry name" value="DUF7068"/>
</dbReference>
<sequence>MIGFGTDQVYEYVKHMEPERHKDIQSFLSSRPLIEDLVRIPIQLDALCYGWDQVHNQGPETMTDLYQSIEKGLWRKDIVRLGKSKTGSAVTEDDKVSDTEVEELIENERILVEQLAFTGLCNNIVEFQDKHVTIICRYISTHSTFVDKTLPKLSFLRTSDSSVGKPSRTYHFLHLTLQEYFAARYFVRIWLQNNKADLVCINFDQNEKLHASTSSHTAMKPKDFFAQNKYSSRYNIMWRFATGLLHSGRNGSDELALHFLRYTMQGVEIRMMRRDLGREKKRQRLGEGEPHVPDHAEAQLRIPDRRSGPEEPAKVNRTKMLKPKTIPRPAPEEPVLADGLNILEPGIPERPEACLEAPDLEEEL</sequence>
<feature type="domain" description="DUF7068" evidence="2">
    <location>
        <begin position="20"/>
        <end position="59"/>
    </location>
</feature>
<evidence type="ECO:0000259" key="2">
    <source>
        <dbReference type="Pfam" id="PF23238"/>
    </source>
</evidence>
<dbReference type="AlphaFoldDB" id="A0A8J5NSH6"/>
<feature type="compositionally biased region" description="Basic and acidic residues" evidence="1">
    <location>
        <begin position="281"/>
        <end position="314"/>
    </location>
</feature>
<accession>A0A8J5NSH6</accession>
<protein>
    <recommendedName>
        <fullName evidence="2">DUF7068 domain-containing protein</fullName>
    </recommendedName>
</protein>
<gene>
    <name evidence="3" type="ORF">Forpe1208_v009935</name>
</gene>
<feature type="region of interest" description="Disordered" evidence="1">
    <location>
        <begin position="281"/>
        <end position="364"/>
    </location>
</feature>
<dbReference type="PANTHER" id="PTHR46312">
    <property type="entry name" value="NACHT DOMAIN-CONTAINING PROTEIN"/>
    <property type="match status" value="1"/>
</dbReference>
<comment type="caution">
    <text evidence="3">The sequence shown here is derived from an EMBL/GenBank/DDBJ whole genome shotgun (WGS) entry which is preliminary data.</text>
</comment>
<evidence type="ECO:0000313" key="4">
    <source>
        <dbReference type="Proteomes" id="UP000694050"/>
    </source>
</evidence>
<proteinExistence type="predicted"/>
<reference evidence="3" key="1">
    <citation type="submission" date="2021-04" db="EMBL/GenBank/DDBJ databases">
        <title>First draft genome resource for Brassicaceae pathogens Fusarium oxysporum f. sp. raphani and Fusarium oxysporum f. sp. rapae.</title>
        <authorList>
            <person name="Asai S."/>
        </authorList>
    </citation>
    <scope>NUCLEOTIDE SEQUENCE</scope>
    <source>
        <strain evidence="3">Tf1208</strain>
    </source>
</reference>
<dbReference type="Proteomes" id="UP000694050">
    <property type="component" value="Unassembled WGS sequence"/>
</dbReference>
<evidence type="ECO:0000256" key="1">
    <source>
        <dbReference type="SAM" id="MobiDB-lite"/>
    </source>
</evidence>
<dbReference type="EMBL" id="JAELUQ010000007">
    <property type="protein sequence ID" value="KAG7411179.1"/>
    <property type="molecule type" value="Genomic_DNA"/>
</dbReference>
<dbReference type="Pfam" id="PF23238">
    <property type="entry name" value="DUF7068"/>
    <property type="match status" value="1"/>
</dbReference>
<name>A0A8J5NSH6_FUSOX</name>